<feature type="signal peptide" evidence="1">
    <location>
        <begin position="1"/>
        <end position="23"/>
    </location>
</feature>
<evidence type="ECO:0000313" key="3">
    <source>
        <dbReference type="Proteomes" id="UP000503017"/>
    </source>
</evidence>
<feature type="chain" id="PRO_5026861811" evidence="1">
    <location>
        <begin position="24"/>
        <end position="109"/>
    </location>
</feature>
<keyword evidence="1" id="KW-0732">Signal</keyword>
<sequence length="109" mass="11842">MKYYLSGTAAALVLMSGIGVAAAEDVVVVKQPAQQIVVQPEQETVVRQYIKKEPLASVNLLGVELKLGSPVPDTVVLREVPDVKYRVAVINDQTVLVDPDTHQIVEVLH</sequence>
<reference evidence="2 3" key="1">
    <citation type="submission" date="2018-10" db="EMBL/GenBank/DDBJ databases">
        <authorList>
            <person name="Perry B.J."/>
            <person name="Sullivan J.T."/>
            <person name="Murphy R.J.T."/>
            <person name="Ramsay J.P."/>
            <person name="Ronson C.W."/>
        </authorList>
    </citation>
    <scope>NUCLEOTIDE SEQUENCE [LARGE SCALE GENOMIC DNA]</scope>
    <source>
        <strain evidence="2 3">R88b</strain>
    </source>
</reference>
<dbReference type="AlphaFoldDB" id="A0A6M7WQ93"/>
<evidence type="ECO:0000313" key="2">
    <source>
        <dbReference type="EMBL" id="QKD02759.1"/>
    </source>
</evidence>
<dbReference type="RefSeq" id="WP_027030134.1">
    <property type="nucleotide sequence ID" value="NZ_CP033367.1"/>
</dbReference>
<proteinExistence type="predicted"/>
<protein>
    <submittedName>
        <fullName evidence="2">DUF1236 domain-containing protein</fullName>
    </submittedName>
</protein>
<organism evidence="2 3">
    <name type="scientific">Mesorhizobium loti R88b</name>
    <dbReference type="NCBI Taxonomy" id="935548"/>
    <lineage>
        <taxon>Bacteria</taxon>
        <taxon>Pseudomonadati</taxon>
        <taxon>Pseudomonadota</taxon>
        <taxon>Alphaproteobacteria</taxon>
        <taxon>Hyphomicrobiales</taxon>
        <taxon>Phyllobacteriaceae</taxon>
        <taxon>Mesorhizobium</taxon>
    </lineage>
</organism>
<gene>
    <name evidence="2" type="ORF">EB235_15620</name>
</gene>
<dbReference type="InterPro" id="IPR009642">
    <property type="entry name" value="DUF1236"/>
</dbReference>
<dbReference type="Proteomes" id="UP000503017">
    <property type="component" value="Chromosome"/>
</dbReference>
<accession>A0A6M7WQ93</accession>
<evidence type="ECO:0000256" key="1">
    <source>
        <dbReference type="SAM" id="SignalP"/>
    </source>
</evidence>
<name>A0A6M7WQ93_RHILI</name>
<dbReference type="Pfam" id="PF06823">
    <property type="entry name" value="DUF1236"/>
    <property type="match status" value="1"/>
</dbReference>
<dbReference type="EMBL" id="CP033367">
    <property type="protein sequence ID" value="QKD02759.1"/>
    <property type="molecule type" value="Genomic_DNA"/>
</dbReference>